<evidence type="ECO:0000256" key="4">
    <source>
        <dbReference type="ARBA" id="ARBA00022452"/>
    </source>
</evidence>
<keyword evidence="4" id="KW-1134">Transmembrane beta strand</keyword>
<feature type="domain" description="SLBB" evidence="16">
    <location>
        <begin position="228"/>
        <end position="300"/>
    </location>
</feature>
<dbReference type="Gene3D" id="3.30.1950.10">
    <property type="entry name" value="wza like domain"/>
    <property type="match status" value="1"/>
</dbReference>
<dbReference type="Gene3D" id="3.10.560.10">
    <property type="entry name" value="Outer membrane lipoprotein wza domain like"/>
    <property type="match status" value="2"/>
</dbReference>
<comment type="caution">
    <text evidence="17">The sequence shown here is derived from an EMBL/GenBank/DDBJ whole genome shotgun (WGS) entry which is preliminary data.</text>
</comment>
<dbReference type="Proteomes" id="UP000590524">
    <property type="component" value="Unassembled WGS sequence"/>
</dbReference>
<dbReference type="PANTHER" id="PTHR33619:SF3">
    <property type="entry name" value="POLYSACCHARIDE EXPORT PROTEIN GFCE-RELATED"/>
    <property type="match status" value="1"/>
</dbReference>
<evidence type="ECO:0000256" key="14">
    <source>
        <dbReference type="ARBA" id="ARBA00023288"/>
    </source>
</evidence>
<dbReference type="GO" id="GO:0015159">
    <property type="term" value="F:polysaccharide transmembrane transporter activity"/>
    <property type="evidence" value="ECO:0007669"/>
    <property type="project" value="InterPro"/>
</dbReference>
<dbReference type="Pfam" id="PF02563">
    <property type="entry name" value="Poly_export"/>
    <property type="match status" value="1"/>
</dbReference>
<feature type="domain" description="SLBB" evidence="16">
    <location>
        <begin position="312"/>
        <end position="406"/>
    </location>
</feature>
<dbReference type="GO" id="GO:0015288">
    <property type="term" value="F:porin activity"/>
    <property type="evidence" value="ECO:0007669"/>
    <property type="project" value="UniProtKB-KW"/>
</dbReference>
<evidence type="ECO:0000256" key="5">
    <source>
        <dbReference type="ARBA" id="ARBA00022597"/>
    </source>
</evidence>
<dbReference type="GO" id="GO:0046930">
    <property type="term" value="C:pore complex"/>
    <property type="evidence" value="ECO:0007669"/>
    <property type="project" value="UniProtKB-KW"/>
</dbReference>
<keyword evidence="11" id="KW-0472">Membrane</keyword>
<keyword evidence="18" id="KW-1185">Reference proteome</keyword>
<dbReference type="InterPro" id="IPR054765">
    <property type="entry name" value="SLBB_dom"/>
</dbReference>
<dbReference type="AlphaFoldDB" id="A0A7W6PVW5"/>
<proteinExistence type="inferred from homology"/>
<keyword evidence="3" id="KW-0813">Transport</keyword>
<evidence type="ECO:0000256" key="10">
    <source>
        <dbReference type="ARBA" id="ARBA00023114"/>
    </source>
</evidence>
<evidence type="ECO:0000256" key="6">
    <source>
        <dbReference type="ARBA" id="ARBA00022692"/>
    </source>
</evidence>
<dbReference type="GO" id="GO:0009279">
    <property type="term" value="C:cell outer membrane"/>
    <property type="evidence" value="ECO:0007669"/>
    <property type="project" value="UniProtKB-SubCell"/>
</dbReference>
<evidence type="ECO:0000259" key="15">
    <source>
        <dbReference type="Pfam" id="PF02563"/>
    </source>
</evidence>
<evidence type="ECO:0000256" key="8">
    <source>
        <dbReference type="ARBA" id="ARBA00023047"/>
    </source>
</evidence>
<keyword evidence="12" id="KW-0564">Palmitate</keyword>
<evidence type="ECO:0000313" key="17">
    <source>
        <dbReference type="EMBL" id="MBB4148574.1"/>
    </source>
</evidence>
<dbReference type="Pfam" id="PF22461">
    <property type="entry name" value="SLBB_2"/>
    <property type="match status" value="2"/>
</dbReference>
<evidence type="ECO:0000259" key="16">
    <source>
        <dbReference type="Pfam" id="PF22461"/>
    </source>
</evidence>
<evidence type="ECO:0000256" key="9">
    <source>
        <dbReference type="ARBA" id="ARBA00023065"/>
    </source>
</evidence>
<evidence type="ECO:0000256" key="12">
    <source>
        <dbReference type="ARBA" id="ARBA00023139"/>
    </source>
</evidence>
<evidence type="ECO:0000256" key="1">
    <source>
        <dbReference type="ARBA" id="ARBA00004571"/>
    </source>
</evidence>
<keyword evidence="7" id="KW-0732">Signal</keyword>
<dbReference type="InterPro" id="IPR049712">
    <property type="entry name" value="Poly_export"/>
</dbReference>
<dbReference type="InterPro" id="IPR003715">
    <property type="entry name" value="Poly_export_N"/>
</dbReference>
<gene>
    <name evidence="17" type="ORF">GGQ90_002357</name>
</gene>
<name>A0A7W6PVW5_9SPHN</name>
<dbReference type="RefSeq" id="WP_246428220.1">
    <property type="nucleotide sequence ID" value="NZ_JACIEU010000008.1"/>
</dbReference>
<reference evidence="17 18" key="1">
    <citation type="submission" date="2020-08" db="EMBL/GenBank/DDBJ databases">
        <title>Genomic Encyclopedia of Type Strains, Phase IV (KMG-IV): sequencing the most valuable type-strain genomes for metagenomic binning, comparative biology and taxonomic classification.</title>
        <authorList>
            <person name="Goeker M."/>
        </authorList>
    </citation>
    <scope>NUCLEOTIDE SEQUENCE [LARGE SCALE GENOMIC DNA]</scope>
    <source>
        <strain evidence="17 18">DSM 19371</strain>
    </source>
</reference>
<protein>
    <submittedName>
        <fullName evidence="17">Polysaccharide export outer membrane protein</fullName>
    </submittedName>
</protein>
<keyword evidence="10" id="KW-0626">Porin</keyword>
<dbReference type="EMBL" id="JACIEU010000008">
    <property type="protein sequence ID" value="MBB4148574.1"/>
    <property type="molecule type" value="Genomic_DNA"/>
</dbReference>
<evidence type="ECO:0000256" key="7">
    <source>
        <dbReference type="ARBA" id="ARBA00022729"/>
    </source>
</evidence>
<keyword evidence="8" id="KW-0625">Polysaccharide transport</keyword>
<organism evidence="17 18">
    <name type="scientific">Sphingobium scionense</name>
    <dbReference type="NCBI Taxonomy" id="1404341"/>
    <lineage>
        <taxon>Bacteria</taxon>
        <taxon>Pseudomonadati</taxon>
        <taxon>Pseudomonadota</taxon>
        <taxon>Alphaproteobacteria</taxon>
        <taxon>Sphingomonadales</taxon>
        <taxon>Sphingomonadaceae</taxon>
        <taxon>Sphingobium</taxon>
    </lineage>
</organism>
<comment type="subcellular location">
    <subcellularLocation>
        <location evidence="1">Cell outer membrane</location>
        <topology evidence="1">Multi-pass membrane protein</topology>
    </subcellularLocation>
</comment>
<comment type="similarity">
    <text evidence="2">Belongs to the BexD/CtrA/VexA family.</text>
</comment>
<keyword evidence="14" id="KW-0449">Lipoprotein</keyword>
<keyword evidence="6" id="KW-0812">Transmembrane</keyword>
<keyword evidence="13" id="KW-0998">Cell outer membrane</keyword>
<accession>A0A7W6PVW5</accession>
<feature type="domain" description="Polysaccharide export protein N-terminal" evidence="15">
    <location>
        <begin position="127"/>
        <end position="220"/>
    </location>
</feature>
<evidence type="ECO:0000313" key="18">
    <source>
        <dbReference type="Proteomes" id="UP000590524"/>
    </source>
</evidence>
<evidence type="ECO:0000256" key="2">
    <source>
        <dbReference type="ARBA" id="ARBA00009450"/>
    </source>
</evidence>
<keyword evidence="5" id="KW-0762">Sugar transport</keyword>
<evidence type="ECO:0000256" key="3">
    <source>
        <dbReference type="ARBA" id="ARBA00022448"/>
    </source>
</evidence>
<keyword evidence="9" id="KW-0406">Ion transport</keyword>
<dbReference type="PANTHER" id="PTHR33619">
    <property type="entry name" value="POLYSACCHARIDE EXPORT PROTEIN GFCE-RELATED"/>
    <property type="match status" value="1"/>
</dbReference>
<dbReference type="GO" id="GO:0006811">
    <property type="term" value="P:monoatomic ion transport"/>
    <property type="evidence" value="ECO:0007669"/>
    <property type="project" value="UniProtKB-KW"/>
</dbReference>
<sequence length="438" mass="46563">MAKQTPHWAPQYWACNYIRPVVDEQLEAKARMPNPLKIGNFMKILSCRAVTKERFGAAALSLLLLSTSACTSVGPRTGHVLDAAENSSLQGIQIVTLDPLTANHYVVPAEPGFAATLGTGRAVGQFVGVGDVVQVSIWEAPPAVLFPNPSTAVSAYASAAGPDTSRGTSLPDYLVGSSGSISVPFAGVVPVAGRTPEDIERDITARLVKKAHIPQVNVRISRNASANASVVGEVEQSVRMPLTPKGETILDALAAAGGTRQPVNKMTIQLTRDGKVHSMPLESVIRDPKQNIVLASGDVVTAFYQPYSFTALGAAGKNEEVNFEATGLTLAQALGRLGGLQDARADPKGVFIFRWEDPAFIANRTADAGVGPDGRIPVIYRVNMKDPGTYFAMQNFPIRNRDVVYIANSTTAEFQRFVGIIASTVLPLMSVNNAIQGN</sequence>
<evidence type="ECO:0000256" key="11">
    <source>
        <dbReference type="ARBA" id="ARBA00023136"/>
    </source>
</evidence>
<evidence type="ECO:0000256" key="13">
    <source>
        <dbReference type="ARBA" id="ARBA00023237"/>
    </source>
</evidence>